<evidence type="ECO:0000313" key="2">
    <source>
        <dbReference type="Proteomes" id="UP000603369"/>
    </source>
</evidence>
<organism evidence="1 2">
    <name type="scientific">Corynebacterium tuberculostearicum</name>
    <dbReference type="NCBI Taxonomy" id="38304"/>
    <lineage>
        <taxon>Bacteria</taxon>
        <taxon>Bacillati</taxon>
        <taxon>Actinomycetota</taxon>
        <taxon>Actinomycetes</taxon>
        <taxon>Mycobacteriales</taxon>
        <taxon>Corynebacteriaceae</taxon>
        <taxon>Corynebacterium</taxon>
    </lineage>
</organism>
<dbReference type="AlphaFoldDB" id="A0A8I1I031"/>
<protein>
    <submittedName>
        <fullName evidence="1">Uncharacterized protein</fullName>
    </submittedName>
</protein>
<dbReference type="RefSeq" id="WP_200435151.1">
    <property type="nucleotide sequence ID" value="NZ_CP073092.1"/>
</dbReference>
<reference evidence="1 2" key="1">
    <citation type="submission" date="2020-12" db="EMBL/GenBank/DDBJ databases">
        <title>Draft genome sequence of the commensal strain Corynebacterium tuberculostearicum MFP09/CIP 102622 isolated from human skin.</title>
        <authorList>
            <person name="Boukerb A.M."/>
            <person name="Janvier X."/>
            <person name="Feuilloley M.G.J."/>
            <person name="Groboillot A."/>
        </authorList>
    </citation>
    <scope>NUCLEOTIDE SEQUENCE [LARGE SCALE GENOMIC DNA]</scope>
    <source>
        <strain evidence="1 2">CIP 102622</strain>
    </source>
</reference>
<proteinExistence type="predicted"/>
<dbReference type="Proteomes" id="UP000603369">
    <property type="component" value="Unassembled WGS sequence"/>
</dbReference>
<name>A0A8I1I031_9CORY</name>
<sequence length="301" mass="33875">MSNAVSFGYNRPSQDSIEIIDFKVVIDGEAFDSKTEELPTWDYESKVEVFAELDFDFERFTKEAGFISFAADEDLPEYSGLISWSCNKTRQRGASPRQSLHDGKNTLHFELDSLLLGGELQIAINVDLETPGVAYEDLIPPERPGSRLWASYPLRIRLEGDGSQMSITPLDFKETGIRPQMAMWKVQVSPDVLLPVQAGLRILINTAHPTSRRMLEKGSGKEKQMWERYLQTDIVTQLLLRAPSLDEIENLESHSLFSGSLAESIFNLAQALFPEKPYADIANDPSTLFATVQAFTFKESK</sequence>
<evidence type="ECO:0000313" key="1">
    <source>
        <dbReference type="EMBL" id="MBK3426978.1"/>
    </source>
</evidence>
<keyword evidence="2" id="KW-1185">Reference proteome</keyword>
<gene>
    <name evidence="1" type="ORF">JDP02_00395</name>
</gene>
<accession>A0A8I1I031</accession>
<comment type="caution">
    <text evidence="1">The sequence shown here is derived from an EMBL/GenBank/DDBJ whole genome shotgun (WGS) entry which is preliminary data.</text>
</comment>
<dbReference type="EMBL" id="JAEHFL010000001">
    <property type="protein sequence ID" value="MBK3426978.1"/>
    <property type="molecule type" value="Genomic_DNA"/>
</dbReference>